<dbReference type="EC" id="6.3.5.7" evidence="1"/>
<dbReference type="EC" id="6.1.1.12" evidence="1"/>
<protein>
    <submittedName>
        <fullName evidence="1">Aspartyl-tRNA(Asn) amidotransferase subunit B</fullName>
        <ecNumber evidence="1">6.1.1.12</ecNumber>
        <ecNumber evidence="1">6.1.1.23</ecNumber>
        <ecNumber evidence="1">6.3.5.6</ecNumber>
        <ecNumber evidence="1">6.3.5.7</ecNumber>
    </submittedName>
</protein>
<dbReference type="EC" id="6.3.5.6" evidence="1"/>
<dbReference type="GO" id="GO:0050566">
    <property type="term" value="F:asparaginyl-tRNA synthase (glutamine-hydrolyzing) activity"/>
    <property type="evidence" value="ECO:0007669"/>
    <property type="project" value="UniProtKB-EC"/>
</dbReference>
<keyword evidence="1" id="KW-0808">Transferase</keyword>
<dbReference type="GO" id="GO:0050560">
    <property type="term" value="F:aspartate-tRNA(Asn) ligase activity"/>
    <property type="evidence" value="ECO:0007669"/>
    <property type="project" value="UniProtKB-EC"/>
</dbReference>
<accession>A0A090WWP4</accession>
<dbReference type="AlphaFoldDB" id="A0A090WWP4"/>
<dbReference type="Gene3D" id="3.30.930.10">
    <property type="entry name" value="Bira Bifunctional Protein, Domain 2"/>
    <property type="match status" value="1"/>
</dbReference>
<dbReference type="EMBL" id="BBNU01000016">
    <property type="protein sequence ID" value="GAL81515.1"/>
    <property type="molecule type" value="Genomic_DNA"/>
</dbReference>
<proteinExistence type="predicted"/>
<evidence type="ECO:0000313" key="2">
    <source>
        <dbReference type="Proteomes" id="UP000029643"/>
    </source>
</evidence>
<dbReference type="InterPro" id="IPR045864">
    <property type="entry name" value="aa-tRNA-synth_II/BPL/LPL"/>
</dbReference>
<dbReference type="GO" id="GO:0050567">
    <property type="term" value="F:glutaminyl-tRNA synthase (glutamine-hydrolyzing) activity"/>
    <property type="evidence" value="ECO:0007669"/>
    <property type="project" value="UniProtKB-EC"/>
</dbReference>
<gene>
    <name evidence="1" type="ORF">JCM19274_1742</name>
</gene>
<dbReference type="GO" id="GO:0016740">
    <property type="term" value="F:transferase activity"/>
    <property type="evidence" value="ECO:0007669"/>
    <property type="project" value="UniProtKB-KW"/>
</dbReference>
<organism evidence="1 2">
    <name type="scientific">Algibacter lectus</name>
    <dbReference type="NCBI Taxonomy" id="221126"/>
    <lineage>
        <taxon>Bacteria</taxon>
        <taxon>Pseudomonadati</taxon>
        <taxon>Bacteroidota</taxon>
        <taxon>Flavobacteriia</taxon>
        <taxon>Flavobacteriales</taxon>
        <taxon>Flavobacteriaceae</taxon>
        <taxon>Algibacter</taxon>
    </lineage>
</organism>
<dbReference type="GO" id="GO:0004815">
    <property type="term" value="F:aspartate-tRNA ligase activity"/>
    <property type="evidence" value="ECO:0007669"/>
    <property type="project" value="UniProtKB-EC"/>
</dbReference>
<dbReference type="Proteomes" id="UP000029643">
    <property type="component" value="Unassembled WGS sequence"/>
</dbReference>
<reference evidence="1 2" key="1">
    <citation type="journal article" date="2014" name="Genome Announc.">
        <title>Draft Genome Sequences of Marine Flavobacterium Algibacter lectus Strains SS8 and NR4.</title>
        <authorList>
            <person name="Takatani N."/>
            <person name="Nakanishi M."/>
            <person name="Meirelles P."/>
            <person name="Mino S."/>
            <person name="Suda W."/>
            <person name="Oshima K."/>
            <person name="Hattori M."/>
            <person name="Ohkuma M."/>
            <person name="Hosokawa M."/>
            <person name="Miyashita K."/>
            <person name="Thompson F.L."/>
            <person name="Niwa A."/>
            <person name="Sawabe T."/>
            <person name="Sawabe T."/>
        </authorList>
    </citation>
    <scope>NUCLEOTIDE SEQUENCE [LARGE SCALE GENOMIC DNA]</scope>
    <source>
        <strain evidence="2">JCM19274</strain>
    </source>
</reference>
<dbReference type="EC" id="6.1.1.23" evidence="1"/>
<evidence type="ECO:0000313" key="1">
    <source>
        <dbReference type="EMBL" id="GAL81515.1"/>
    </source>
</evidence>
<sequence>MILEKKASIREVMAFPKTGTSEDLLFGAPSLLSDRKIEEMNVKVMRK</sequence>
<name>A0A090WWP4_9FLAO</name>
<keyword evidence="1" id="KW-0436">Ligase</keyword>
<comment type="caution">
    <text evidence="1">The sequence shown here is derived from an EMBL/GenBank/DDBJ whole genome shotgun (WGS) entry which is preliminary data.</text>
</comment>